<dbReference type="Proteomes" id="UP001343257">
    <property type="component" value="Unassembled WGS sequence"/>
</dbReference>
<keyword evidence="2" id="KW-1185">Reference proteome</keyword>
<evidence type="ECO:0000313" key="1">
    <source>
        <dbReference type="EMBL" id="MED5018146.1"/>
    </source>
</evidence>
<organism evidence="1 2">
    <name type="scientific">Paenibacillus chibensis</name>
    <dbReference type="NCBI Taxonomy" id="59846"/>
    <lineage>
        <taxon>Bacteria</taxon>
        <taxon>Bacillati</taxon>
        <taxon>Bacillota</taxon>
        <taxon>Bacilli</taxon>
        <taxon>Bacillales</taxon>
        <taxon>Paenibacillaceae</taxon>
        <taxon>Paenibacillus</taxon>
    </lineage>
</organism>
<reference evidence="1 2" key="1">
    <citation type="submission" date="2023-03" db="EMBL/GenBank/DDBJ databases">
        <title>Bacillus Genome Sequencing.</title>
        <authorList>
            <person name="Dunlap C."/>
        </authorList>
    </citation>
    <scope>NUCLEOTIDE SEQUENCE [LARGE SCALE GENOMIC DNA]</scope>
    <source>
        <strain evidence="1 2">NRS-52</strain>
    </source>
</reference>
<gene>
    <name evidence="1" type="ORF">P9847_12610</name>
</gene>
<accession>A0ABU6PVG0</accession>
<dbReference type="EMBL" id="JARTLD010000030">
    <property type="protein sequence ID" value="MED5018146.1"/>
    <property type="molecule type" value="Genomic_DNA"/>
</dbReference>
<comment type="caution">
    <text evidence="1">The sequence shown here is derived from an EMBL/GenBank/DDBJ whole genome shotgun (WGS) entry which is preliminary data.</text>
</comment>
<dbReference type="RefSeq" id="WP_328278293.1">
    <property type="nucleotide sequence ID" value="NZ_JARTLD010000030.1"/>
</dbReference>
<sequence length="113" mass="11883">MYYTITTGSQSVSGANGFLALVLTNPANSRKIIRFELIRATSSVSSVISMYRNATLSVSGTSATPRNTNWGFADASVVTGTWVAQTGNPVTGGVLLQTIQQLGGPTEIHFDGK</sequence>
<evidence type="ECO:0000313" key="2">
    <source>
        <dbReference type="Proteomes" id="UP001343257"/>
    </source>
</evidence>
<proteinExistence type="predicted"/>
<protein>
    <submittedName>
        <fullName evidence="1">Uncharacterized protein</fullName>
    </submittedName>
</protein>
<name>A0ABU6PVG0_9BACL</name>